<dbReference type="NCBIfam" id="TIGR02887">
    <property type="entry name" value="spore_ger_x_C"/>
    <property type="match status" value="1"/>
</dbReference>
<proteinExistence type="inferred from homology"/>
<evidence type="ECO:0000313" key="11">
    <source>
        <dbReference type="Proteomes" id="UP001597318"/>
    </source>
</evidence>
<dbReference type="InterPro" id="IPR046953">
    <property type="entry name" value="Spore_GerAC-like_C"/>
</dbReference>
<dbReference type="Pfam" id="PF25198">
    <property type="entry name" value="Spore_GerAC_N"/>
    <property type="match status" value="1"/>
</dbReference>
<dbReference type="Proteomes" id="UP001597318">
    <property type="component" value="Unassembled WGS sequence"/>
</dbReference>
<accession>A0ABW5BWJ4</accession>
<protein>
    <submittedName>
        <fullName evidence="10">Ger(X)C family spore germination protein</fullName>
    </submittedName>
</protein>
<keyword evidence="5" id="KW-0472">Membrane</keyword>
<evidence type="ECO:0000256" key="6">
    <source>
        <dbReference type="ARBA" id="ARBA00023139"/>
    </source>
</evidence>
<comment type="similarity">
    <text evidence="2">Belongs to the GerABKC lipoprotein family.</text>
</comment>
<evidence type="ECO:0000256" key="2">
    <source>
        <dbReference type="ARBA" id="ARBA00007886"/>
    </source>
</evidence>
<organism evidence="10 11">
    <name type="scientific">Metabacillus endolithicus</name>
    <dbReference type="NCBI Taxonomy" id="1535204"/>
    <lineage>
        <taxon>Bacteria</taxon>
        <taxon>Bacillati</taxon>
        <taxon>Bacillota</taxon>
        <taxon>Bacilli</taxon>
        <taxon>Bacillales</taxon>
        <taxon>Bacillaceae</taxon>
        <taxon>Metabacillus</taxon>
    </lineage>
</organism>
<sequence length="371" mass="42283">MKTKILMVVAALLFLGGCGYKDIDRRFFVVSIGVDKSDDKENMYDITLKLAVPSSETKTASTESRMMTESAETISEAVRIIKSKVEKELDFSHTKIIIFGENVVEDDLTNILDWFYRRRDIQAISWTAVGSPTALSVLQAKPSGERTPSNSLFISFGNVGTETPYVTSVYKFDFRRKQAERGIDPFLPIIKTEEEAFSINKTSVISNMKQALVLSEEETKYFNMLRNRASKFDIKVEKEGKPYFLFSTDKIRASFDLKSEKSNRPVISFDVQLSGIVEEAFETLDEAKANEYEKAVKMEVEEQINSLLKKLQKEEVDPLGFGLRYRATETGKESNKIEKWDEMYPDVQFKVNITVDMNNVGIIHDQEGHPE</sequence>
<dbReference type="PANTHER" id="PTHR35789:SF1">
    <property type="entry name" value="SPORE GERMINATION PROTEIN B3"/>
    <property type="match status" value="1"/>
</dbReference>
<evidence type="ECO:0000259" key="9">
    <source>
        <dbReference type="Pfam" id="PF25198"/>
    </source>
</evidence>
<keyword evidence="6" id="KW-0564">Palmitate</keyword>
<feature type="domain" description="Spore germination protein N-terminal" evidence="9">
    <location>
        <begin position="20"/>
        <end position="191"/>
    </location>
</feature>
<comment type="subcellular location">
    <subcellularLocation>
        <location evidence="1">Membrane</location>
        <topology evidence="1">Lipid-anchor</topology>
    </subcellularLocation>
</comment>
<dbReference type="Pfam" id="PF05504">
    <property type="entry name" value="Spore_GerAC"/>
    <property type="match status" value="1"/>
</dbReference>
<dbReference type="EMBL" id="JBHUIK010000001">
    <property type="protein sequence ID" value="MFD2213233.1"/>
    <property type="molecule type" value="Genomic_DNA"/>
</dbReference>
<evidence type="ECO:0000256" key="4">
    <source>
        <dbReference type="ARBA" id="ARBA00022729"/>
    </source>
</evidence>
<dbReference type="RefSeq" id="WP_379050548.1">
    <property type="nucleotide sequence ID" value="NZ_JBHUIK010000001.1"/>
</dbReference>
<dbReference type="PROSITE" id="PS51257">
    <property type="entry name" value="PROKAR_LIPOPROTEIN"/>
    <property type="match status" value="1"/>
</dbReference>
<dbReference type="PANTHER" id="PTHR35789">
    <property type="entry name" value="SPORE GERMINATION PROTEIN B3"/>
    <property type="match status" value="1"/>
</dbReference>
<gene>
    <name evidence="10" type="ORF">ACFSKK_05820</name>
</gene>
<keyword evidence="7" id="KW-0449">Lipoprotein</keyword>
<dbReference type="InterPro" id="IPR008844">
    <property type="entry name" value="Spore_GerAC-like"/>
</dbReference>
<keyword evidence="3" id="KW-0309">Germination</keyword>
<evidence type="ECO:0000313" key="10">
    <source>
        <dbReference type="EMBL" id="MFD2213233.1"/>
    </source>
</evidence>
<dbReference type="InterPro" id="IPR038501">
    <property type="entry name" value="Spore_GerAC_C_sf"/>
</dbReference>
<keyword evidence="11" id="KW-1185">Reference proteome</keyword>
<name>A0ABW5BWJ4_9BACI</name>
<evidence type="ECO:0000259" key="8">
    <source>
        <dbReference type="Pfam" id="PF05504"/>
    </source>
</evidence>
<evidence type="ECO:0000256" key="7">
    <source>
        <dbReference type="ARBA" id="ARBA00023288"/>
    </source>
</evidence>
<evidence type="ECO:0000256" key="5">
    <source>
        <dbReference type="ARBA" id="ARBA00023136"/>
    </source>
</evidence>
<evidence type="ECO:0000256" key="3">
    <source>
        <dbReference type="ARBA" id="ARBA00022544"/>
    </source>
</evidence>
<dbReference type="InterPro" id="IPR057336">
    <property type="entry name" value="GerAC_N"/>
</dbReference>
<evidence type="ECO:0000256" key="1">
    <source>
        <dbReference type="ARBA" id="ARBA00004635"/>
    </source>
</evidence>
<dbReference type="Gene3D" id="3.30.300.210">
    <property type="entry name" value="Nutrient germinant receptor protein C, domain 3"/>
    <property type="match status" value="1"/>
</dbReference>
<comment type="caution">
    <text evidence="10">The sequence shown here is derived from an EMBL/GenBank/DDBJ whole genome shotgun (WGS) entry which is preliminary data.</text>
</comment>
<feature type="domain" description="Spore germination GerAC-like C-terminal" evidence="8">
    <location>
        <begin position="202"/>
        <end position="361"/>
    </location>
</feature>
<reference evidence="11" key="1">
    <citation type="journal article" date="2019" name="Int. J. Syst. Evol. Microbiol.">
        <title>The Global Catalogue of Microorganisms (GCM) 10K type strain sequencing project: providing services to taxonomists for standard genome sequencing and annotation.</title>
        <authorList>
            <consortium name="The Broad Institute Genomics Platform"/>
            <consortium name="The Broad Institute Genome Sequencing Center for Infectious Disease"/>
            <person name="Wu L."/>
            <person name="Ma J."/>
        </authorList>
    </citation>
    <scope>NUCLEOTIDE SEQUENCE [LARGE SCALE GENOMIC DNA]</scope>
    <source>
        <strain evidence="11">CGMCC 1.15474</strain>
    </source>
</reference>
<keyword evidence="4" id="KW-0732">Signal</keyword>